<evidence type="ECO:0000256" key="4">
    <source>
        <dbReference type="ARBA" id="ARBA00022741"/>
    </source>
</evidence>
<dbReference type="NCBIfam" id="TIGR00457">
    <property type="entry name" value="asnS"/>
    <property type="match status" value="1"/>
</dbReference>
<keyword evidence="6" id="KW-0648">Protein biosynthesis</keyword>
<dbReference type="InterPro" id="IPR045864">
    <property type="entry name" value="aa-tRNA-synth_II/BPL/LPL"/>
</dbReference>
<dbReference type="GO" id="GO:0003676">
    <property type="term" value="F:nucleic acid binding"/>
    <property type="evidence" value="ECO:0007669"/>
    <property type="project" value="InterPro"/>
</dbReference>
<dbReference type="Pfam" id="PF01336">
    <property type="entry name" value="tRNA_anti-codon"/>
    <property type="match status" value="1"/>
</dbReference>
<evidence type="ECO:0000259" key="9">
    <source>
        <dbReference type="PROSITE" id="PS50862"/>
    </source>
</evidence>
<gene>
    <name evidence="10" type="primary">asnS</name>
    <name evidence="10" type="ORF">J4203_07740</name>
</gene>
<feature type="domain" description="Aminoacyl-transfer RNA synthetases class-II family profile" evidence="9">
    <location>
        <begin position="145"/>
        <end position="444"/>
    </location>
</feature>
<name>A0A8T4L8Y0_9ARCH</name>
<evidence type="ECO:0000256" key="1">
    <source>
        <dbReference type="ARBA" id="ARBA00008226"/>
    </source>
</evidence>
<dbReference type="InterPro" id="IPR004522">
    <property type="entry name" value="Asn-tRNA-ligase"/>
</dbReference>
<dbReference type="InterPro" id="IPR006195">
    <property type="entry name" value="aa-tRNA-synth_II"/>
</dbReference>
<organism evidence="10 11">
    <name type="scientific">Candidatus Iainarchaeum sp</name>
    <dbReference type="NCBI Taxonomy" id="3101447"/>
    <lineage>
        <taxon>Archaea</taxon>
        <taxon>Candidatus Iainarchaeota</taxon>
        <taxon>Candidatus Iainarchaeia</taxon>
        <taxon>Candidatus Iainarchaeales</taxon>
        <taxon>Candidatus Iainarchaeaceae</taxon>
        <taxon>Candidatus Iainarchaeum</taxon>
    </lineage>
</organism>
<dbReference type="PANTHER" id="PTHR22594">
    <property type="entry name" value="ASPARTYL/LYSYL-TRNA SYNTHETASE"/>
    <property type="match status" value="1"/>
</dbReference>
<keyword evidence="4" id="KW-0547">Nucleotide-binding</keyword>
<keyword evidence="5" id="KW-0067">ATP-binding</keyword>
<dbReference type="Pfam" id="PF00152">
    <property type="entry name" value="tRNA-synt_2"/>
    <property type="match status" value="1"/>
</dbReference>
<dbReference type="Gene3D" id="3.30.930.10">
    <property type="entry name" value="Bira Bifunctional Protein, Domain 2"/>
    <property type="match status" value="1"/>
</dbReference>
<accession>A0A8T4L8Y0</accession>
<keyword evidence="7" id="KW-0030">Aminoacyl-tRNA synthetase</keyword>
<evidence type="ECO:0000256" key="6">
    <source>
        <dbReference type="ARBA" id="ARBA00022917"/>
    </source>
</evidence>
<reference evidence="10" key="1">
    <citation type="submission" date="2021-03" db="EMBL/GenBank/DDBJ databases">
        <authorList>
            <person name="Jaffe A."/>
        </authorList>
    </citation>
    <scope>NUCLEOTIDE SEQUENCE</scope>
    <source>
        <strain evidence="10">RIFCSPLOWO2_01_FULL_58_19</strain>
    </source>
</reference>
<dbReference type="EC" id="6.1.1.22" evidence="2 8"/>
<dbReference type="EMBL" id="JAGVWE010000007">
    <property type="protein sequence ID" value="MBS3063728.1"/>
    <property type="molecule type" value="Genomic_DNA"/>
</dbReference>
<evidence type="ECO:0000256" key="7">
    <source>
        <dbReference type="ARBA" id="ARBA00023146"/>
    </source>
</evidence>
<comment type="similarity">
    <text evidence="1">Belongs to the class-II aminoacyl-tRNA synthetase family.</text>
</comment>
<dbReference type="Proteomes" id="UP000678237">
    <property type="component" value="Unassembled WGS sequence"/>
</dbReference>
<dbReference type="PRINTS" id="PR01042">
    <property type="entry name" value="TRNASYNTHASP"/>
</dbReference>
<evidence type="ECO:0000256" key="5">
    <source>
        <dbReference type="ARBA" id="ARBA00022840"/>
    </source>
</evidence>
<evidence type="ECO:0000256" key="3">
    <source>
        <dbReference type="ARBA" id="ARBA00022598"/>
    </source>
</evidence>
<dbReference type="InterPro" id="IPR004364">
    <property type="entry name" value="Aa-tRNA-synt_II"/>
</dbReference>
<protein>
    <recommendedName>
        <fullName evidence="2 8">Asparagine--tRNA ligase</fullName>
        <ecNumber evidence="2 8">6.1.1.22</ecNumber>
    </recommendedName>
</protein>
<dbReference type="GO" id="GO:0006421">
    <property type="term" value="P:asparaginyl-tRNA aminoacylation"/>
    <property type="evidence" value="ECO:0007669"/>
    <property type="project" value="UniProtKB-UniRule"/>
</dbReference>
<evidence type="ECO:0000256" key="2">
    <source>
        <dbReference type="ARBA" id="ARBA00012816"/>
    </source>
</evidence>
<evidence type="ECO:0000256" key="8">
    <source>
        <dbReference type="NCBIfam" id="TIGR00457"/>
    </source>
</evidence>
<dbReference type="Gene3D" id="2.40.50.140">
    <property type="entry name" value="Nucleic acid-binding proteins"/>
    <property type="match status" value="1"/>
</dbReference>
<dbReference type="InterPro" id="IPR004365">
    <property type="entry name" value="NA-bd_OB_tRNA"/>
</dbReference>
<dbReference type="InterPro" id="IPR002312">
    <property type="entry name" value="Asp/Asn-tRNA-synth_IIb"/>
</dbReference>
<proteinExistence type="inferred from homology"/>
<evidence type="ECO:0000313" key="10">
    <source>
        <dbReference type="EMBL" id="MBS3063728.1"/>
    </source>
</evidence>
<dbReference type="PANTHER" id="PTHR22594:SF34">
    <property type="entry name" value="ASPARAGINE--TRNA LIGASE, MITOCHONDRIAL-RELATED"/>
    <property type="match status" value="1"/>
</dbReference>
<dbReference type="PROSITE" id="PS50862">
    <property type="entry name" value="AA_TRNA_LIGASE_II"/>
    <property type="match status" value="1"/>
</dbReference>
<dbReference type="SUPFAM" id="SSF50249">
    <property type="entry name" value="Nucleic acid-binding proteins"/>
    <property type="match status" value="1"/>
</dbReference>
<dbReference type="GO" id="GO:0005524">
    <property type="term" value="F:ATP binding"/>
    <property type="evidence" value="ECO:0007669"/>
    <property type="project" value="UniProtKB-KW"/>
</dbReference>
<dbReference type="AlphaFoldDB" id="A0A8T4L8Y0"/>
<reference evidence="10" key="2">
    <citation type="submission" date="2021-05" db="EMBL/GenBank/DDBJ databases">
        <title>Protein family content uncovers lineage relationships and bacterial pathway maintenance mechanisms in DPANN archaea.</title>
        <authorList>
            <person name="Castelle C.J."/>
            <person name="Meheust R."/>
            <person name="Jaffe A.L."/>
            <person name="Seitz K."/>
            <person name="Gong X."/>
            <person name="Baker B.J."/>
            <person name="Banfield J.F."/>
        </authorList>
    </citation>
    <scope>NUCLEOTIDE SEQUENCE</scope>
    <source>
        <strain evidence="10">RIFCSPLOWO2_01_FULL_58_19</strain>
    </source>
</reference>
<comment type="caution">
    <text evidence="10">The sequence shown here is derived from an EMBL/GenBank/DDBJ whole genome shotgun (WGS) entry which is preliminary data.</text>
</comment>
<evidence type="ECO:0000313" key="11">
    <source>
        <dbReference type="Proteomes" id="UP000678237"/>
    </source>
</evidence>
<dbReference type="InterPro" id="IPR012340">
    <property type="entry name" value="NA-bd_OB-fold"/>
</dbReference>
<sequence length="444" mass="50918">MPQIKPENLSTRLDDPSFTPVARVLAAGKGRFKVRGWIKRKRDQKGKIFFVFRDASGEMQVVVDEARVSKEDYGLAGKLQMESSVFFEGEARADERAPGGAELHVSSVTPVWVGKEFPIQKDLSEDFLLDVRHLWLRSGRMGAALRVRAGVHQAFRDFMAAKGYREIHNPSFVSGAVEGGSTLFEVPYFGKKVFLTQSGQFYNEAYVFGLERIWGIAPSFRAEKSRTRRHLTEFWHAEMEAAWMQLPELIDFCQEMVVSIAQDAREKFPNELKLLGRDPNDLKRVDKPFERFTYRKILEAAKEKFPDLRFGSDLGEAEEREITKDFTKPIVVTHYPASLKPFYHRPNPADEETVLCCDFLAPEGYGEIIGGGERCWTLDEVVGRMKAEKLDPKAYEWYLDLRRYGAVPHSGFGLGLERLTTWLCKLPHIREVIGFPRTMNRFYP</sequence>
<keyword evidence="3 10" id="KW-0436">Ligase</keyword>
<dbReference type="NCBIfam" id="NF003037">
    <property type="entry name" value="PRK03932.1"/>
    <property type="match status" value="1"/>
</dbReference>
<dbReference type="SUPFAM" id="SSF55681">
    <property type="entry name" value="Class II aaRS and biotin synthetases"/>
    <property type="match status" value="1"/>
</dbReference>
<dbReference type="GO" id="GO:0004816">
    <property type="term" value="F:asparagine-tRNA ligase activity"/>
    <property type="evidence" value="ECO:0007669"/>
    <property type="project" value="UniProtKB-UniRule"/>
</dbReference>